<evidence type="ECO:0000256" key="1">
    <source>
        <dbReference type="ARBA" id="ARBA00004141"/>
    </source>
</evidence>
<feature type="transmembrane region" description="Helical" evidence="7">
    <location>
        <begin position="524"/>
        <end position="542"/>
    </location>
</feature>
<dbReference type="GO" id="GO:0016020">
    <property type="term" value="C:membrane"/>
    <property type="evidence" value="ECO:0007669"/>
    <property type="project" value="UniProtKB-SubCell"/>
</dbReference>
<dbReference type="InterPro" id="IPR025164">
    <property type="entry name" value="Toastrack_DUF4097"/>
</dbReference>
<accession>A0A8S3V0J7</accession>
<dbReference type="Proteomes" id="UP000683360">
    <property type="component" value="Unassembled WGS sequence"/>
</dbReference>
<feature type="compositionally biased region" description="Polar residues" evidence="6">
    <location>
        <begin position="8"/>
        <end position="22"/>
    </location>
</feature>
<feature type="transmembrane region" description="Helical" evidence="7">
    <location>
        <begin position="354"/>
        <end position="376"/>
    </location>
</feature>
<feature type="transmembrane region" description="Helical" evidence="7">
    <location>
        <begin position="609"/>
        <end position="636"/>
    </location>
</feature>
<feature type="transmembrane region" description="Helical" evidence="7">
    <location>
        <begin position="197"/>
        <end position="216"/>
    </location>
</feature>
<dbReference type="Pfam" id="PF13349">
    <property type="entry name" value="DUF4097"/>
    <property type="match status" value="1"/>
</dbReference>
<feature type="domain" description="Citrate transporter-like" evidence="8">
    <location>
        <begin position="194"/>
        <end position="619"/>
    </location>
</feature>
<evidence type="ECO:0000313" key="10">
    <source>
        <dbReference type="EMBL" id="CAG2250040.1"/>
    </source>
</evidence>
<evidence type="ECO:0000256" key="3">
    <source>
        <dbReference type="ARBA" id="ARBA00022692"/>
    </source>
</evidence>
<protein>
    <submittedName>
        <fullName evidence="10">OCA2</fullName>
    </submittedName>
</protein>
<dbReference type="InterPro" id="IPR051475">
    <property type="entry name" value="Diverse_Ion_Transporter"/>
</dbReference>
<feature type="transmembrane region" description="Helical" evidence="7">
    <location>
        <begin position="469"/>
        <end position="487"/>
    </location>
</feature>
<dbReference type="CDD" id="cd01116">
    <property type="entry name" value="P_permease"/>
    <property type="match status" value="1"/>
</dbReference>
<comment type="caution">
    <text evidence="10">The sequence shown here is derived from an EMBL/GenBank/DDBJ whole genome shotgun (WGS) entry which is preliminary data.</text>
</comment>
<dbReference type="Pfam" id="PF03600">
    <property type="entry name" value="CitMHS"/>
    <property type="match status" value="1"/>
</dbReference>
<feature type="transmembrane region" description="Helical" evidence="7">
    <location>
        <begin position="656"/>
        <end position="679"/>
    </location>
</feature>
<dbReference type="GO" id="GO:0055085">
    <property type="term" value="P:transmembrane transport"/>
    <property type="evidence" value="ECO:0007669"/>
    <property type="project" value="InterPro"/>
</dbReference>
<dbReference type="OrthoDB" id="442352at2759"/>
<keyword evidence="11" id="KW-1185">Reference proteome</keyword>
<organism evidence="10 11">
    <name type="scientific">Mytilus edulis</name>
    <name type="common">Blue mussel</name>
    <dbReference type="NCBI Taxonomy" id="6550"/>
    <lineage>
        <taxon>Eukaryota</taxon>
        <taxon>Metazoa</taxon>
        <taxon>Spiralia</taxon>
        <taxon>Lophotrochozoa</taxon>
        <taxon>Mollusca</taxon>
        <taxon>Bivalvia</taxon>
        <taxon>Autobranchia</taxon>
        <taxon>Pteriomorphia</taxon>
        <taxon>Mytilida</taxon>
        <taxon>Mytiloidea</taxon>
        <taxon>Mytilidae</taxon>
        <taxon>Mytilinae</taxon>
        <taxon>Mytilus</taxon>
    </lineage>
</organism>
<evidence type="ECO:0000256" key="5">
    <source>
        <dbReference type="ARBA" id="ARBA00023136"/>
    </source>
</evidence>
<dbReference type="AlphaFoldDB" id="A0A8S3V0J7"/>
<feature type="region of interest" description="Disordered" evidence="6">
    <location>
        <begin position="58"/>
        <end position="103"/>
    </location>
</feature>
<keyword evidence="2" id="KW-0813">Transport</keyword>
<sequence>MLQKDTVPVNQSDGDVPGSQTDGDVPVSLEDGDVHISQSPTDGDVLVSLADGDVHISQSVGDVPVSQSYGDVPVSQSDGDVPVSQSDGDVPVSQSDGDVPVSQSDGDIPFSLSDGDNPISLADYDVCIGIIIKDEKDEEWHLISVDNAHLTYEDLHIHDINNVTVKIKGPFKQGNTSASPVPILRVNLSETMEPNQLVHRAMAALIGSLAAIAVLAHYGERPDLNTIISWIDMETLMLLFGMMILVSIFSETGFFDFFALKAYKTAKGKIWPLITLLCAFSAIVSAFLDNVTTILLLTPVTIRLCEVLNLDPKKILIAEVLFSNIGGTATGIGDPPNVIIVSTPDFKPYKDTDFSMFTLHMFPGIILVSFVGYGVMRLFYTKMDSLENPEPIDVAEMRHEINVWRRAAARVNIASREESIMKALFLQKATEKENALIRLMYNMRNTKQTNFEQNVTELERKYYITDHWLLVKCTLVLFVVIIFFFLHSFINGVYISLGWIAVVGAIILMILADIKELENIFHRVEWATLIFFAALFVLMEALKELGLIDEIGKAVGEIIGNAGDKKLLVAVLLILWVSAFASSFIDNIPYTTAMIPVLVQLTENEQVPILPMILALAFGACLGGNGTLIGASANVVCAGIADQHGYGFSFWEFFKVGFPMMVVSNIVAMGYLLLFHVAIEWHPSVQDQLK</sequence>
<feature type="domain" description="DUF4097" evidence="9">
    <location>
        <begin position="3"/>
        <end position="109"/>
    </location>
</feature>
<evidence type="ECO:0000256" key="2">
    <source>
        <dbReference type="ARBA" id="ARBA00022448"/>
    </source>
</evidence>
<dbReference type="PANTHER" id="PTHR43568">
    <property type="entry name" value="P PROTEIN"/>
    <property type="match status" value="1"/>
</dbReference>
<dbReference type="InterPro" id="IPR004680">
    <property type="entry name" value="Cit_transptr-like_dom"/>
</dbReference>
<keyword evidence="4 7" id="KW-1133">Transmembrane helix</keyword>
<evidence type="ECO:0000313" key="11">
    <source>
        <dbReference type="Proteomes" id="UP000683360"/>
    </source>
</evidence>
<comment type="subcellular location">
    <subcellularLocation>
        <location evidence="1">Membrane</location>
        <topology evidence="1">Multi-pass membrane protein</topology>
    </subcellularLocation>
</comment>
<evidence type="ECO:0000259" key="9">
    <source>
        <dbReference type="Pfam" id="PF13349"/>
    </source>
</evidence>
<feature type="transmembrane region" description="Helical" evidence="7">
    <location>
        <begin position="493"/>
        <end position="512"/>
    </location>
</feature>
<evidence type="ECO:0000256" key="7">
    <source>
        <dbReference type="SAM" id="Phobius"/>
    </source>
</evidence>
<feature type="transmembrane region" description="Helical" evidence="7">
    <location>
        <begin position="236"/>
        <end position="258"/>
    </location>
</feature>
<reference evidence="10" key="1">
    <citation type="submission" date="2021-03" db="EMBL/GenBank/DDBJ databases">
        <authorList>
            <person name="Bekaert M."/>
        </authorList>
    </citation>
    <scope>NUCLEOTIDE SEQUENCE</scope>
</reference>
<evidence type="ECO:0000259" key="8">
    <source>
        <dbReference type="Pfam" id="PF03600"/>
    </source>
</evidence>
<name>A0A8S3V0J7_MYTED</name>
<feature type="region of interest" description="Disordered" evidence="6">
    <location>
        <begin position="1"/>
        <end position="46"/>
    </location>
</feature>
<evidence type="ECO:0000256" key="6">
    <source>
        <dbReference type="SAM" id="MobiDB-lite"/>
    </source>
</evidence>
<feature type="transmembrane region" description="Helical" evidence="7">
    <location>
        <begin position="567"/>
        <end position="588"/>
    </location>
</feature>
<feature type="transmembrane region" description="Helical" evidence="7">
    <location>
        <begin position="270"/>
        <end position="288"/>
    </location>
</feature>
<proteinExistence type="predicted"/>
<dbReference type="PANTHER" id="PTHR43568:SF1">
    <property type="entry name" value="P PROTEIN"/>
    <property type="match status" value="1"/>
</dbReference>
<evidence type="ECO:0000256" key="4">
    <source>
        <dbReference type="ARBA" id="ARBA00022989"/>
    </source>
</evidence>
<keyword evidence="3 7" id="KW-0812">Transmembrane</keyword>
<keyword evidence="5 7" id="KW-0472">Membrane</keyword>
<dbReference type="EMBL" id="CAJPWZ010003028">
    <property type="protein sequence ID" value="CAG2250040.1"/>
    <property type="molecule type" value="Genomic_DNA"/>
</dbReference>
<gene>
    <name evidence="10" type="ORF">MEDL_61777</name>
</gene>